<evidence type="ECO:0000313" key="2">
    <source>
        <dbReference type="EMBL" id="SFQ09743.1"/>
    </source>
</evidence>
<dbReference type="STRING" id="441119.SAMN04488047_13420"/>
<reference evidence="2 3" key="1">
    <citation type="submission" date="2016-10" db="EMBL/GenBank/DDBJ databases">
        <authorList>
            <person name="de Groot N.N."/>
        </authorList>
    </citation>
    <scope>NUCLEOTIDE SEQUENCE [LARGE SCALE GENOMIC DNA]</scope>
    <source>
        <strain evidence="2 3">DSM 19547</strain>
    </source>
</reference>
<dbReference type="AlphaFoldDB" id="A0A1I5VQP6"/>
<proteinExistence type="predicted"/>
<name>A0A1I5VQP6_9RHOB</name>
<dbReference type="OrthoDB" id="4104638at2"/>
<dbReference type="InterPro" id="IPR006342">
    <property type="entry name" value="FkbM_mtfrase"/>
</dbReference>
<keyword evidence="3" id="KW-1185">Reference proteome</keyword>
<dbReference type="InterPro" id="IPR029063">
    <property type="entry name" value="SAM-dependent_MTases_sf"/>
</dbReference>
<dbReference type="NCBIfam" id="TIGR01444">
    <property type="entry name" value="fkbM_fam"/>
    <property type="match status" value="1"/>
</dbReference>
<dbReference type="Proteomes" id="UP000199356">
    <property type="component" value="Unassembled WGS sequence"/>
</dbReference>
<keyword evidence="2" id="KW-0808">Transferase</keyword>
<organism evidence="2 3">
    <name type="scientific">Tranquillimonas alkanivorans</name>
    <dbReference type="NCBI Taxonomy" id="441119"/>
    <lineage>
        <taxon>Bacteria</taxon>
        <taxon>Pseudomonadati</taxon>
        <taxon>Pseudomonadota</taxon>
        <taxon>Alphaproteobacteria</taxon>
        <taxon>Rhodobacterales</taxon>
        <taxon>Roseobacteraceae</taxon>
        <taxon>Tranquillimonas</taxon>
    </lineage>
</organism>
<protein>
    <submittedName>
        <fullName evidence="2">Methyltransferase, FkbM family</fullName>
    </submittedName>
</protein>
<dbReference type="InterPro" id="IPR052514">
    <property type="entry name" value="SAM-dependent_MTase"/>
</dbReference>
<dbReference type="EMBL" id="FOXA01000034">
    <property type="protein sequence ID" value="SFQ09743.1"/>
    <property type="molecule type" value="Genomic_DNA"/>
</dbReference>
<dbReference type="GO" id="GO:0008168">
    <property type="term" value="F:methyltransferase activity"/>
    <property type="evidence" value="ECO:0007669"/>
    <property type="project" value="UniProtKB-KW"/>
</dbReference>
<dbReference type="GO" id="GO:0032259">
    <property type="term" value="P:methylation"/>
    <property type="evidence" value="ECO:0007669"/>
    <property type="project" value="UniProtKB-KW"/>
</dbReference>
<dbReference type="RefSeq" id="WP_093425359.1">
    <property type="nucleotide sequence ID" value="NZ_FOXA01000034.1"/>
</dbReference>
<evidence type="ECO:0000313" key="3">
    <source>
        <dbReference type="Proteomes" id="UP000199356"/>
    </source>
</evidence>
<gene>
    <name evidence="2" type="ORF">SAMN04488047_13420</name>
</gene>
<dbReference type="SUPFAM" id="SSF53335">
    <property type="entry name" value="S-adenosyl-L-methionine-dependent methyltransferases"/>
    <property type="match status" value="1"/>
</dbReference>
<accession>A0A1I5VQP6</accession>
<dbReference type="PANTHER" id="PTHR34203:SF15">
    <property type="entry name" value="SLL1173 PROTEIN"/>
    <property type="match status" value="1"/>
</dbReference>
<evidence type="ECO:0000259" key="1">
    <source>
        <dbReference type="Pfam" id="PF05050"/>
    </source>
</evidence>
<dbReference type="Gene3D" id="3.40.50.150">
    <property type="entry name" value="Vaccinia Virus protein VP39"/>
    <property type="match status" value="1"/>
</dbReference>
<dbReference type="Pfam" id="PF05050">
    <property type="entry name" value="Methyltransf_21"/>
    <property type="match status" value="1"/>
</dbReference>
<feature type="domain" description="Methyltransferase FkbM" evidence="1">
    <location>
        <begin position="41"/>
        <end position="195"/>
    </location>
</feature>
<keyword evidence="2" id="KW-0489">Methyltransferase</keyword>
<dbReference type="PANTHER" id="PTHR34203">
    <property type="entry name" value="METHYLTRANSFERASE, FKBM FAMILY PROTEIN"/>
    <property type="match status" value="1"/>
</dbReference>
<sequence>MKELLPPSLRVARRALRSWRNGEPELHLLPKLCSRDLLSVDVGANTGVYSWHLARFSAGVIAFEPQPEHAAFLIRAFGRRVDVQQVALSDAPGEAKLRVPLGEHQDGRATIEMQNALTDDAIREIPVMCRRLDSYNLPPTGLVKIDVEGHELSVLRGAEAILVRDRPHLIIEAEDRHRPEALASIRKYLLDFGYRPFVYRNGALVPLEGSGPRDPGFVNFVFMARALVA</sequence>